<proteinExistence type="inferred from homology"/>
<organism evidence="7 8">
    <name type="scientific">Aspergillus ruber (strain CBS 135680)</name>
    <dbReference type="NCBI Taxonomy" id="1388766"/>
    <lineage>
        <taxon>Eukaryota</taxon>
        <taxon>Fungi</taxon>
        <taxon>Dikarya</taxon>
        <taxon>Ascomycota</taxon>
        <taxon>Pezizomycotina</taxon>
        <taxon>Eurotiomycetes</taxon>
        <taxon>Eurotiomycetidae</taxon>
        <taxon>Eurotiales</taxon>
        <taxon>Aspergillaceae</taxon>
        <taxon>Aspergillus</taxon>
        <taxon>Aspergillus subgen. Aspergillus</taxon>
    </lineage>
</organism>
<dbReference type="AlphaFoldDB" id="A0A017S3S5"/>
<dbReference type="Pfam" id="PF01494">
    <property type="entry name" value="FAD_binding_3"/>
    <property type="match status" value="1"/>
</dbReference>
<keyword evidence="2" id="KW-0285">Flavoprotein</keyword>
<dbReference type="GO" id="GO:0004497">
    <property type="term" value="F:monooxygenase activity"/>
    <property type="evidence" value="ECO:0007669"/>
    <property type="project" value="InterPro"/>
</dbReference>
<dbReference type="RefSeq" id="XP_040634535.1">
    <property type="nucleotide sequence ID" value="XM_040785928.1"/>
</dbReference>
<dbReference type="EMBL" id="KK088452">
    <property type="protein sequence ID" value="EYE90845.1"/>
    <property type="molecule type" value="Genomic_DNA"/>
</dbReference>
<name>A0A017S3S5_ASPRC</name>
<keyword evidence="4" id="KW-0560">Oxidoreductase</keyword>
<keyword evidence="8" id="KW-1185">Reference proteome</keyword>
<dbReference type="PRINTS" id="PR00420">
    <property type="entry name" value="RNGMNOXGNASE"/>
</dbReference>
<evidence type="ECO:0000256" key="2">
    <source>
        <dbReference type="ARBA" id="ARBA00022630"/>
    </source>
</evidence>
<dbReference type="STRING" id="1388766.A0A017S3S5"/>
<accession>A0A017S3S5</accession>
<dbReference type="InterPro" id="IPR036188">
    <property type="entry name" value="FAD/NAD-bd_sf"/>
</dbReference>
<dbReference type="HOGENOM" id="CLU_009665_12_2_1"/>
<dbReference type="SUPFAM" id="SSF51905">
    <property type="entry name" value="FAD/NAD(P)-binding domain"/>
    <property type="match status" value="1"/>
</dbReference>
<evidence type="ECO:0000256" key="1">
    <source>
        <dbReference type="ARBA" id="ARBA00007992"/>
    </source>
</evidence>
<keyword evidence="5" id="KW-0812">Transmembrane</keyword>
<dbReference type="GO" id="GO:0071949">
    <property type="term" value="F:FAD binding"/>
    <property type="evidence" value="ECO:0007669"/>
    <property type="project" value="InterPro"/>
</dbReference>
<protein>
    <submittedName>
        <fullName evidence="7">FAD/NAD(P)-binding domain-containing protein</fullName>
    </submittedName>
</protein>
<sequence>MREPFTITIVGGSVSGLVLANALTQRQIQWRIIEAKKDIIEDAGAALLIAPNGARILDQLGLLDEIKKEAAPVLEHRTWLESGRLLKSVDLTKLPSRSGYEFFAIERQALLRVLLRRLPARTITFGSKVTGIENSPEEVNVESWGRHYPGHMVVGADGVHSATHGLMCNKMPKPGTFHVPDIRPTASYTGIFGTSTAIAGLKQGIAHRTYCRGFSFIVTVGRDDKVHWFLAIRSRSRSDRISRCDQNEIDVRVKPYLSVKIADGVSFAQVYRNRIRCRHVPLEEGLRSTWAYNRIACIGDAVHKMTPNIAQGANCAIETAASLANHISRIHRCDGHYPENLGLETWSRRRWIKALLFYWASQMLVRVEASSSVTSRWIGWYIGYIHGELVMDTLAGVSPYTERLDFLPLPERAGSAISRFRVGLRMLLLLGYGMIFAVLRFLWLI</sequence>
<dbReference type="Gene3D" id="3.50.50.60">
    <property type="entry name" value="FAD/NAD(P)-binding domain"/>
    <property type="match status" value="1"/>
</dbReference>
<dbReference type="Proteomes" id="UP000019804">
    <property type="component" value="Unassembled WGS sequence"/>
</dbReference>
<evidence type="ECO:0000256" key="3">
    <source>
        <dbReference type="ARBA" id="ARBA00022827"/>
    </source>
</evidence>
<keyword evidence="5" id="KW-1133">Transmembrane helix</keyword>
<keyword evidence="3" id="KW-0274">FAD</keyword>
<evidence type="ECO:0000256" key="5">
    <source>
        <dbReference type="SAM" id="Phobius"/>
    </source>
</evidence>
<comment type="similarity">
    <text evidence="1">Belongs to the paxM FAD-dependent monooxygenase family.</text>
</comment>
<dbReference type="OrthoDB" id="10029326at2759"/>
<evidence type="ECO:0000259" key="6">
    <source>
        <dbReference type="Pfam" id="PF01494"/>
    </source>
</evidence>
<keyword evidence="5" id="KW-0472">Membrane</keyword>
<reference evidence="8" key="1">
    <citation type="journal article" date="2014" name="Nat. Commun.">
        <title>Genomic adaptations of the halophilic Dead Sea filamentous fungus Eurotium rubrum.</title>
        <authorList>
            <person name="Kis-Papo T."/>
            <person name="Weig A.R."/>
            <person name="Riley R."/>
            <person name="Persoh D."/>
            <person name="Salamov A."/>
            <person name="Sun H."/>
            <person name="Lipzen A."/>
            <person name="Wasser S.P."/>
            <person name="Rambold G."/>
            <person name="Grigoriev I.V."/>
            <person name="Nevo E."/>
        </authorList>
    </citation>
    <scope>NUCLEOTIDE SEQUENCE [LARGE SCALE GENOMIC DNA]</scope>
    <source>
        <strain evidence="8">CBS 135680</strain>
    </source>
</reference>
<feature type="transmembrane region" description="Helical" evidence="5">
    <location>
        <begin position="422"/>
        <end position="443"/>
    </location>
</feature>
<dbReference type="GeneID" id="63701052"/>
<feature type="domain" description="FAD-binding" evidence="6">
    <location>
        <begin position="7"/>
        <end position="330"/>
    </location>
</feature>
<evidence type="ECO:0000256" key="4">
    <source>
        <dbReference type="ARBA" id="ARBA00023002"/>
    </source>
</evidence>
<evidence type="ECO:0000313" key="8">
    <source>
        <dbReference type="Proteomes" id="UP000019804"/>
    </source>
</evidence>
<evidence type="ECO:0000313" key="7">
    <source>
        <dbReference type="EMBL" id="EYE90845.1"/>
    </source>
</evidence>
<dbReference type="InterPro" id="IPR050562">
    <property type="entry name" value="FAD_mOase_fung"/>
</dbReference>
<gene>
    <name evidence="7" type="ORF">EURHEDRAFT_509807</name>
</gene>
<dbReference type="InterPro" id="IPR002938">
    <property type="entry name" value="FAD-bd"/>
</dbReference>
<dbReference type="PANTHER" id="PTHR47356:SF2">
    <property type="entry name" value="FAD-BINDING DOMAIN-CONTAINING PROTEIN-RELATED"/>
    <property type="match status" value="1"/>
</dbReference>
<dbReference type="PANTHER" id="PTHR47356">
    <property type="entry name" value="FAD-DEPENDENT MONOOXYGENASE ASQG-RELATED"/>
    <property type="match status" value="1"/>
</dbReference>